<dbReference type="RefSeq" id="WP_111148476.1">
    <property type="nucleotide sequence ID" value="NZ_QKRB01000054.1"/>
</dbReference>
<evidence type="ECO:0000313" key="3">
    <source>
        <dbReference type="Proteomes" id="UP000249522"/>
    </source>
</evidence>
<keyword evidence="1" id="KW-1133">Transmembrane helix</keyword>
<keyword evidence="3" id="KW-1185">Reference proteome</keyword>
<gene>
    <name evidence="2" type="ORF">DNH61_19360</name>
</gene>
<organism evidence="2 3">
    <name type="scientific">Paenibacillus sambharensis</name>
    <dbReference type="NCBI Taxonomy" id="1803190"/>
    <lineage>
        <taxon>Bacteria</taxon>
        <taxon>Bacillati</taxon>
        <taxon>Bacillota</taxon>
        <taxon>Bacilli</taxon>
        <taxon>Bacillales</taxon>
        <taxon>Paenibacillaceae</taxon>
        <taxon>Paenibacillus</taxon>
    </lineage>
</organism>
<dbReference type="Proteomes" id="UP000249522">
    <property type="component" value="Unassembled WGS sequence"/>
</dbReference>
<feature type="transmembrane region" description="Helical" evidence="1">
    <location>
        <begin position="7"/>
        <end position="36"/>
    </location>
</feature>
<dbReference type="OrthoDB" id="2974387at2"/>
<evidence type="ECO:0000313" key="2">
    <source>
        <dbReference type="EMBL" id="PZD94114.1"/>
    </source>
</evidence>
<name>A0A2W1LHX0_9BACL</name>
<dbReference type="InterPro" id="IPR025470">
    <property type="entry name" value="DUF4321"/>
</dbReference>
<sequence length="80" mass="8957">MRKNAWILVLFIIIGLVAGALVSRWLVGIPVLSFLTETAQLVWSPAADLVVFSFDFTLRLDISLISIIGVIIAVWLYRKL</sequence>
<dbReference type="AlphaFoldDB" id="A0A2W1LHX0"/>
<protein>
    <submittedName>
        <fullName evidence="2">DUF4321 domain-containing protein</fullName>
    </submittedName>
</protein>
<dbReference type="EMBL" id="QKRB01000054">
    <property type="protein sequence ID" value="PZD94114.1"/>
    <property type="molecule type" value="Genomic_DNA"/>
</dbReference>
<keyword evidence="1" id="KW-0812">Transmembrane</keyword>
<feature type="transmembrane region" description="Helical" evidence="1">
    <location>
        <begin position="56"/>
        <end position="77"/>
    </location>
</feature>
<proteinExistence type="predicted"/>
<dbReference type="Pfam" id="PF14209">
    <property type="entry name" value="DUF4321"/>
    <property type="match status" value="1"/>
</dbReference>
<comment type="caution">
    <text evidence="2">The sequence shown here is derived from an EMBL/GenBank/DDBJ whole genome shotgun (WGS) entry which is preliminary data.</text>
</comment>
<accession>A0A2W1LHX0</accession>
<evidence type="ECO:0000256" key="1">
    <source>
        <dbReference type="SAM" id="Phobius"/>
    </source>
</evidence>
<keyword evidence="1" id="KW-0472">Membrane</keyword>
<reference evidence="2 3" key="1">
    <citation type="submission" date="2018-06" db="EMBL/GenBank/DDBJ databases">
        <title>Paenibacillus imtechensis sp. nov.</title>
        <authorList>
            <person name="Pinnaka A.K."/>
            <person name="Singh H."/>
            <person name="Kaur M."/>
        </authorList>
    </citation>
    <scope>NUCLEOTIDE SEQUENCE [LARGE SCALE GENOMIC DNA]</scope>
    <source>
        <strain evidence="2 3">SMB1</strain>
    </source>
</reference>